<protein>
    <submittedName>
        <fullName evidence="2">Phosphoadenosine phosphosulfate reductase family protein</fullName>
    </submittedName>
</protein>
<dbReference type="PANTHER" id="PTHR43196:SF2">
    <property type="entry name" value="PHOSPHOADENOSINE PHOSPHOSULFATE REDUCTASE"/>
    <property type="match status" value="1"/>
</dbReference>
<accession>A0A5C8V4Q6</accession>
<evidence type="ECO:0000313" key="3">
    <source>
        <dbReference type="Proteomes" id="UP000321456"/>
    </source>
</evidence>
<dbReference type="EMBL" id="VRUR01000002">
    <property type="protein sequence ID" value="TXN36089.1"/>
    <property type="molecule type" value="Genomic_DNA"/>
</dbReference>
<gene>
    <name evidence="2" type="ORF">FVB32_16145</name>
</gene>
<dbReference type="SUPFAM" id="SSF52402">
    <property type="entry name" value="Adenine nucleotide alpha hydrolases-like"/>
    <property type="match status" value="1"/>
</dbReference>
<evidence type="ECO:0000313" key="2">
    <source>
        <dbReference type="EMBL" id="TXN36089.1"/>
    </source>
</evidence>
<feature type="domain" description="Phosphoadenosine phosphosulphate reductase" evidence="1">
    <location>
        <begin position="7"/>
        <end position="126"/>
    </location>
</feature>
<evidence type="ECO:0000259" key="1">
    <source>
        <dbReference type="Pfam" id="PF01507"/>
    </source>
</evidence>
<name>A0A5C8V4Q6_9FLAO</name>
<dbReference type="InterPro" id="IPR002500">
    <property type="entry name" value="PAPS_reduct_dom"/>
</dbReference>
<dbReference type="Proteomes" id="UP000321456">
    <property type="component" value="Unassembled WGS sequence"/>
</dbReference>
<dbReference type="GO" id="GO:0003824">
    <property type="term" value="F:catalytic activity"/>
    <property type="evidence" value="ECO:0007669"/>
    <property type="project" value="InterPro"/>
</dbReference>
<dbReference type="Gene3D" id="3.40.50.620">
    <property type="entry name" value="HUPs"/>
    <property type="match status" value="1"/>
</dbReference>
<proteinExistence type="predicted"/>
<dbReference type="RefSeq" id="WP_147744860.1">
    <property type="nucleotide sequence ID" value="NZ_VRUR01000002.1"/>
</dbReference>
<reference evidence="2 3" key="1">
    <citation type="submission" date="2019-08" db="EMBL/GenBank/DDBJ databases">
        <title>Professor.</title>
        <authorList>
            <person name="Park J.S."/>
        </authorList>
    </citation>
    <scope>NUCLEOTIDE SEQUENCE [LARGE SCALE GENOMIC DNA]</scope>
    <source>
        <strain evidence="2 3">176CP5-101</strain>
    </source>
</reference>
<dbReference type="AlphaFoldDB" id="A0A5C8V4Q6"/>
<dbReference type="InterPro" id="IPR050128">
    <property type="entry name" value="Sulfate_adenylyltrnsfr_sub2"/>
</dbReference>
<comment type="caution">
    <text evidence="2">The sequence shown here is derived from an EMBL/GenBank/DDBJ whole genome shotgun (WGS) entry which is preliminary data.</text>
</comment>
<dbReference type="Pfam" id="PF01507">
    <property type="entry name" value="PAPS_reduct"/>
    <property type="match status" value="1"/>
</dbReference>
<dbReference type="InterPro" id="IPR014729">
    <property type="entry name" value="Rossmann-like_a/b/a_fold"/>
</dbReference>
<keyword evidence="3" id="KW-1185">Reference proteome</keyword>
<organism evidence="2 3">
    <name type="scientific">Flagellimonas hymeniacidonis</name>
    <dbReference type="NCBI Taxonomy" id="2603628"/>
    <lineage>
        <taxon>Bacteria</taxon>
        <taxon>Pseudomonadati</taxon>
        <taxon>Bacteroidota</taxon>
        <taxon>Flavobacteriia</taxon>
        <taxon>Flavobacteriales</taxon>
        <taxon>Flavobacteriaceae</taxon>
        <taxon>Flagellimonas</taxon>
    </lineage>
</organism>
<sequence>MNRPRHILGISGGKDSAALAIYLNDKYPELDFEYYFCDTGKELDETYQLIDNLQSYFGKPIKKLENEELKGTNETPFDFYFKSFRGYLPSPQARWCTALMKLKPFEKFVNGEPTVSYVGIRGDEDREGYISRESNIQSIFPFRRNIWSSDILYKFFNPENKSLVLDLYSSFYHGKRLDKIIDILSLPITFDRNQRVETERIIKHKTNSVLDLGIPEFNRAVFQFSKTIGYPLALEDDYPLLDNEDVLVRDDIFKILRDSGVGVPAYYEKVQYEIDGQKGEYARSRSGCYFCFFQQKIEWVWLYEQHTDLFKEAMKYENTEESFTWVPNESLEELIQPERIKEIKQNHLKRSNKEKAKSSPYLLDILEGTERDGCNTCFL</sequence>
<dbReference type="PANTHER" id="PTHR43196">
    <property type="entry name" value="SULFATE ADENYLYLTRANSFERASE SUBUNIT 2"/>
    <property type="match status" value="1"/>
</dbReference>